<keyword evidence="3 6" id="KW-0378">Hydrolase</keyword>
<dbReference type="InterPro" id="IPR051156">
    <property type="entry name" value="Mito/Outer_Membr_Metalloprot"/>
</dbReference>
<gene>
    <name evidence="9" type="primary">oma1</name>
    <name evidence="9" type="ORF">CFO_g4385</name>
</gene>
<comment type="similarity">
    <text evidence="6">Belongs to the peptidase M48 family.</text>
</comment>
<dbReference type="EC" id="3.4.24.-" evidence="9"/>
<proteinExistence type="inferred from homology"/>
<evidence type="ECO:0000313" key="9">
    <source>
        <dbReference type="EMBL" id="KKF93250.1"/>
    </source>
</evidence>
<evidence type="ECO:0000256" key="6">
    <source>
        <dbReference type="RuleBase" id="RU003983"/>
    </source>
</evidence>
<dbReference type="GO" id="GO:0004222">
    <property type="term" value="F:metalloendopeptidase activity"/>
    <property type="evidence" value="ECO:0007669"/>
    <property type="project" value="InterPro"/>
</dbReference>
<keyword evidence="4 6" id="KW-0862">Zinc</keyword>
<keyword evidence="10" id="KW-1185">Reference proteome</keyword>
<dbReference type="EMBL" id="LBBL01000263">
    <property type="protein sequence ID" value="KKF93250.1"/>
    <property type="molecule type" value="Genomic_DNA"/>
</dbReference>
<feature type="transmembrane region" description="Helical" evidence="7">
    <location>
        <begin position="137"/>
        <end position="160"/>
    </location>
</feature>
<dbReference type="OrthoDB" id="7464992at2759"/>
<sequence>MAAALPVSGRRRFNYYGDGGGSVVEQQVKRIEYEVERQGGSFLPEWDPRTKMVKKVMRRLIPVSGMSQDTEWEVRVIHDPHTLNAFVLPGGKVFVFDGIFRVTRNEDGLAAVLGHEIAHNLAQHFGERQSSAMGTNLLMYSLLAMSYVVPPLFFAAAWFLPGMLDVVFEMPMSRVQESEADYIGLMIMAEACYDPREALEFWRRMDYVSKRNSKGDLPEWASTHPSQSDCKGQTSTFANMFMDALNRGVLVV</sequence>
<feature type="domain" description="Peptidase M48" evidence="8">
    <location>
        <begin position="49"/>
        <end position="228"/>
    </location>
</feature>
<dbReference type="GO" id="GO:0005743">
    <property type="term" value="C:mitochondrial inner membrane"/>
    <property type="evidence" value="ECO:0007669"/>
    <property type="project" value="TreeGrafter"/>
</dbReference>
<evidence type="ECO:0000256" key="5">
    <source>
        <dbReference type="ARBA" id="ARBA00023049"/>
    </source>
</evidence>
<dbReference type="Pfam" id="PF01435">
    <property type="entry name" value="Peptidase_M48"/>
    <property type="match status" value="1"/>
</dbReference>
<protein>
    <submittedName>
        <fullName evidence="9">Mitochondrial metalloendopeptidase OMA1</fullName>
        <ecNumber evidence="9">3.4.24.-</ecNumber>
    </submittedName>
</protein>
<dbReference type="Gene3D" id="3.30.2010.10">
    <property type="entry name" value="Metalloproteases ('zincins'), catalytic domain"/>
    <property type="match status" value="1"/>
</dbReference>
<dbReference type="GO" id="GO:0034982">
    <property type="term" value="P:mitochondrial protein processing"/>
    <property type="evidence" value="ECO:0007669"/>
    <property type="project" value="TreeGrafter"/>
</dbReference>
<dbReference type="Proteomes" id="UP000034841">
    <property type="component" value="Unassembled WGS sequence"/>
</dbReference>
<dbReference type="PANTHER" id="PTHR22726:SF1">
    <property type="entry name" value="METALLOENDOPEPTIDASE OMA1, MITOCHONDRIAL"/>
    <property type="match status" value="1"/>
</dbReference>
<evidence type="ECO:0000313" key="10">
    <source>
        <dbReference type="Proteomes" id="UP000034841"/>
    </source>
</evidence>
<evidence type="ECO:0000256" key="1">
    <source>
        <dbReference type="ARBA" id="ARBA00022670"/>
    </source>
</evidence>
<comment type="cofactor">
    <cofactor evidence="6">
        <name>Zn(2+)</name>
        <dbReference type="ChEBI" id="CHEBI:29105"/>
    </cofactor>
    <text evidence="6">Binds 1 zinc ion per subunit.</text>
</comment>
<evidence type="ECO:0000256" key="3">
    <source>
        <dbReference type="ARBA" id="ARBA00022801"/>
    </source>
</evidence>
<reference evidence="9 10" key="1">
    <citation type="submission" date="2015-04" db="EMBL/GenBank/DDBJ databases">
        <title>Genome sequence of Ceratocystis platani, a major pathogen of plane trees.</title>
        <authorList>
            <person name="Belbahri L."/>
        </authorList>
    </citation>
    <scope>NUCLEOTIDE SEQUENCE [LARGE SCALE GENOMIC DNA]</scope>
    <source>
        <strain evidence="9 10">CFO</strain>
    </source>
</reference>
<dbReference type="AlphaFoldDB" id="A0A0F8B134"/>
<accession>A0A0F8B134</accession>
<dbReference type="CDD" id="cd07331">
    <property type="entry name" value="M48C_Oma1_like"/>
    <property type="match status" value="1"/>
</dbReference>
<evidence type="ECO:0000259" key="8">
    <source>
        <dbReference type="Pfam" id="PF01435"/>
    </source>
</evidence>
<dbReference type="GO" id="GO:0046872">
    <property type="term" value="F:metal ion binding"/>
    <property type="evidence" value="ECO:0007669"/>
    <property type="project" value="UniProtKB-KW"/>
</dbReference>
<name>A0A0F8B134_CERFI</name>
<keyword evidence="7" id="KW-0812">Transmembrane</keyword>
<comment type="caution">
    <text evidence="9">The sequence shown here is derived from an EMBL/GenBank/DDBJ whole genome shotgun (WGS) entry which is preliminary data.</text>
</comment>
<keyword evidence="5 6" id="KW-0482">Metalloprotease</keyword>
<dbReference type="PANTHER" id="PTHR22726">
    <property type="entry name" value="METALLOENDOPEPTIDASE OMA1"/>
    <property type="match status" value="1"/>
</dbReference>
<dbReference type="GO" id="GO:0006515">
    <property type="term" value="P:protein quality control for misfolded or incompletely synthesized proteins"/>
    <property type="evidence" value="ECO:0007669"/>
    <property type="project" value="TreeGrafter"/>
</dbReference>
<keyword evidence="7" id="KW-0472">Membrane</keyword>
<keyword evidence="2" id="KW-0479">Metal-binding</keyword>
<evidence type="ECO:0000256" key="4">
    <source>
        <dbReference type="ARBA" id="ARBA00022833"/>
    </source>
</evidence>
<keyword evidence="7" id="KW-1133">Transmembrane helix</keyword>
<organism evidence="9 10">
    <name type="scientific">Ceratocystis fimbriata f. sp. platani</name>
    <dbReference type="NCBI Taxonomy" id="88771"/>
    <lineage>
        <taxon>Eukaryota</taxon>
        <taxon>Fungi</taxon>
        <taxon>Dikarya</taxon>
        <taxon>Ascomycota</taxon>
        <taxon>Pezizomycotina</taxon>
        <taxon>Sordariomycetes</taxon>
        <taxon>Hypocreomycetidae</taxon>
        <taxon>Microascales</taxon>
        <taxon>Ceratocystidaceae</taxon>
        <taxon>Ceratocystis</taxon>
    </lineage>
</organism>
<evidence type="ECO:0000256" key="2">
    <source>
        <dbReference type="ARBA" id="ARBA00022723"/>
    </source>
</evidence>
<evidence type="ECO:0000256" key="7">
    <source>
        <dbReference type="SAM" id="Phobius"/>
    </source>
</evidence>
<keyword evidence="1 6" id="KW-0645">Protease</keyword>
<dbReference type="InterPro" id="IPR001915">
    <property type="entry name" value="Peptidase_M48"/>
</dbReference>